<dbReference type="Pfam" id="PF01979">
    <property type="entry name" value="Amidohydro_1"/>
    <property type="match status" value="1"/>
</dbReference>
<protein>
    <submittedName>
        <fullName evidence="2">Amidohydrolase family protein</fullName>
    </submittedName>
</protein>
<dbReference type="InterPro" id="IPR011059">
    <property type="entry name" value="Metal-dep_hydrolase_composite"/>
</dbReference>
<evidence type="ECO:0000259" key="1">
    <source>
        <dbReference type="Pfam" id="PF01979"/>
    </source>
</evidence>
<feature type="domain" description="Amidohydrolase-related" evidence="1">
    <location>
        <begin position="76"/>
        <end position="164"/>
    </location>
</feature>
<evidence type="ECO:0000313" key="2">
    <source>
        <dbReference type="EMBL" id="MCH5598749.1"/>
    </source>
</evidence>
<accession>A0ABS9SK41</accession>
<name>A0ABS9SK41_9BACT</name>
<comment type="caution">
    <text evidence="2">The sequence shown here is derived from an EMBL/GenBank/DDBJ whole genome shotgun (WGS) entry which is preliminary data.</text>
</comment>
<keyword evidence="3" id="KW-1185">Reference proteome</keyword>
<dbReference type="EMBL" id="JAKWBL010000002">
    <property type="protein sequence ID" value="MCH5598749.1"/>
    <property type="molecule type" value="Genomic_DNA"/>
</dbReference>
<dbReference type="Gene3D" id="3.20.20.140">
    <property type="entry name" value="Metal-dependent hydrolases"/>
    <property type="match status" value="1"/>
</dbReference>
<sequence>MRADKIGDEFGIQYIIKGGDNEYQRIREIAETKAAYIISLDFPETQNIEDPMDARFVSVTDMAHWEFAPGNAAALEKANIPFAITTSDLKDLKTFWPSLRKAITYGLSKKAALAALTTTPASLLKIDDKVGSIEVGKVANFLITTGDVFSENTSIVENWVNGERYDVKAKASKEQAGQYKLVITGASGVSEYILDVKSNSQANLISKDTLTTKFKSDGTLVSINFSLKPATKAVSAKKDSTFSAAQAGSLYRLSGVDYGKSWQGVGADNNGQPVTWVATYTKESVIKKIQLRRNLKSHWLKLVILFRLMEMKCCQSRKSSLSKMQQYGPMKKKEGLKPRMYY</sequence>
<dbReference type="SUPFAM" id="SSF51338">
    <property type="entry name" value="Composite domain of metallo-dependent hydrolases"/>
    <property type="match status" value="1"/>
</dbReference>
<proteinExistence type="predicted"/>
<dbReference type="RefSeq" id="WP_240830423.1">
    <property type="nucleotide sequence ID" value="NZ_JAKWBL010000002.1"/>
</dbReference>
<dbReference type="Proteomes" id="UP001202248">
    <property type="component" value="Unassembled WGS sequence"/>
</dbReference>
<evidence type="ECO:0000313" key="3">
    <source>
        <dbReference type="Proteomes" id="UP001202248"/>
    </source>
</evidence>
<organism evidence="2 3">
    <name type="scientific">Niabella ginsengisoli</name>
    <dbReference type="NCBI Taxonomy" id="522298"/>
    <lineage>
        <taxon>Bacteria</taxon>
        <taxon>Pseudomonadati</taxon>
        <taxon>Bacteroidota</taxon>
        <taxon>Chitinophagia</taxon>
        <taxon>Chitinophagales</taxon>
        <taxon>Chitinophagaceae</taxon>
        <taxon>Niabella</taxon>
    </lineage>
</organism>
<reference evidence="2 3" key="1">
    <citation type="submission" date="2022-02" db="EMBL/GenBank/DDBJ databases">
        <authorList>
            <person name="Min J."/>
        </authorList>
    </citation>
    <scope>NUCLEOTIDE SEQUENCE [LARGE SCALE GENOMIC DNA]</scope>
    <source>
        <strain evidence="2 3">GR10-1</strain>
    </source>
</reference>
<dbReference type="InterPro" id="IPR006680">
    <property type="entry name" value="Amidohydro-rel"/>
</dbReference>
<gene>
    <name evidence="2" type="ORF">MKP09_12940</name>
</gene>